<protein>
    <submittedName>
        <fullName evidence="1">Uncharacterized protein</fullName>
    </submittedName>
</protein>
<keyword evidence="2" id="KW-1185">Reference proteome</keyword>
<reference evidence="1" key="1">
    <citation type="submission" date="2021-05" db="EMBL/GenBank/DDBJ databases">
        <authorList>
            <person name="Pan Q."/>
            <person name="Jouanno E."/>
            <person name="Zahm M."/>
            <person name="Klopp C."/>
            <person name="Cabau C."/>
            <person name="Louis A."/>
            <person name="Berthelot C."/>
            <person name="Parey E."/>
            <person name="Roest Crollius H."/>
            <person name="Montfort J."/>
            <person name="Robinson-Rechavi M."/>
            <person name="Bouchez O."/>
            <person name="Lampietro C."/>
            <person name="Lopez Roques C."/>
            <person name="Donnadieu C."/>
            <person name="Postlethwait J."/>
            <person name="Bobe J."/>
            <person name="Dillon D."/>
            <person name="Chandos A."/>
            <person name="von Hippel F."/>
            <person name="Guiguen Y."/>
        </authorList>
    </citation>
    <scope>NUCLEOTIDE SEQUENCE</scope>
    <source>
        <strain evidence="1">YG-Jan2019</strain>
    </source>
</reference>
<accession>A0ACC2FB01</accession>
<dbReference type="EMBL" id="CM055758">
    <property type="protein sequence ID" value="KAJ7988516.1"/>
    <property type="molecule type" value="Genomic_DNA"/>
</dbReference>
<organism evidence="1 2">
    <name type="scientific">Dallia pectoralis</name>
    <name type="common">Alaska blackfish</name>
    <dbReference type="NCBI Taxonomy" id="75939"/>
    <lineage>
        <taxon>Eukaryota</taxon>
        <taxon>Metazoa</taxon>
        <taxon>Chordata</taxon>
        <taxon>Craniata</taxon>
        <taxon>Vertebrata</taxon>
        <taxon>Euteleostomi</taxon>
        <taxon>Actinopterygii</taxon>
        <taxon>Neopterygii</taxon>
        <taxon>Teleostei</taxon>
        <taxon>Protacanthopterygii</taxon>
        <taxon>Esociformes</taxon>
        <taxon>Umbridae</taxon>
        <taxon>Dallia</taxon>
    </lineage>
</organism>
<dbReference type="Proteomes" id="UP001157502">
    <property type="component" value="Chromosome 31"/>
</dbReference>
<name>A0ACC2FB01_DALPE</name>
<comment type="caution">
    <text evidence="1">The sequence shown here is derived from an EMBL/GenBank/DDBJ whole genome shotgun (WGS) entry which is preliminary data.</text>
</comment>
<evidence type="ECO:0000313" key="1">
    <source>
        <dbReference type="EMBL" id="KAJ7988516.1"/>
    </source>
</evidence>
<evidence type="ECO:0000313" key="2">
    <source>
        <dbReference type="Proteomes" id="UP001157502"/>
    </source>
</evidence>
<gene>
    <name evidence="1" type="ORF">DPEC_G00324390</name>
</gene>
<sequence>MRSTSNACADRSADAYGTRPTGWLVARTDNTDPVPPTTFPRLEKCAGFGAVNTLFHWGQRFCGCQVMFSKSMLKEETRHIDMRSHTLTEPFEMLV</sequence>
<proteinExistence type="predicted"/>